<feature type="non-terminal residue" evidence="1">
    <location>
        <position position="34"/>
    </location>
</feature>
<proteinExistence type="predicted"/>
<evidence type="ECO:0000313" key="1">
    <source>
        <dbReference type="EMBL" id="SVC64279.1"/>
    </source>
</evidence>
<dbReference type="EMBL" id="UINC01102560">
    <property type="protein sequence ID" value="SVC64279.1"/>
    <property type="molecule type" value="Genomic_DNA"/>
</dbReference>
<sequence>MKIFIFLISILSIIIITPVFANAEVYIPENEYVG</sequence>
<name>A0A382NSY1_9ZZZZ</name>
<protein>
    <submittedName>
        <fullName evidence="1">Uncharacterized protein</fullName>
    </submittedName>
</protein>
<organism evidence="1">
    <name type="scientific">marine metagenome</name>
    <dbReference type="NCBI Taxonomy" id="408172"/>
    <lineage>
        <taxon>unclassified sequences</taxon>
        <taxon>metagenomes</taxon>
        <taxon>ecological metagenomes</taxon>
    </lineage>
</organism>
<accession>A0A382NSY1</accession>
<reference evidence="1" key="1">
    <citation type="submission" date="2018-05" db="EMBL/GenBank/DDBJ databases">
        <authorList>
            <person name="Lanie J.A."/>
            <person name="Ng W.-L."/>
            <person name="Kazmierczak K.M."/>
            <person name="Andrzejewski T.M."/>
            <person name="Davidsen T.M."/>
            <person name="Wayne K.J."/>
            <person name="Tettelin H."/>
            <person name="Glass J.I."/>
            <person name="Rusch D."/>
            <person name="Podicherti R."/>
            <person name="Tsui H.-C.T."/>
            <person name="Winkler M.E."/>
        </authorList>
    </citation>
    <scope>NUCLEOTIDE SEQUENCE</scope>
</reference>
<dbReference type="AlphaFoldDB" id="A0A382NSY1"/>
<gene>
    <name evidence="1" type="ORF">METZ01_LOCUS317133</name>
</gene>